<dbReference type="PROSITE" id="PS50853">
    <property type="entry name" value="FN3"/>
    <property type="match status" value="2"/>
</dbReference>
<feature type="region of interest" description="Disordered" evidence="2">
    <location>
        <begin position="125"/>
        <end position="150"/>
    </location>
</feature>
<dbReference type="RefSeq" id="XP_042567396.1">
    <property type="nucleotide sequence ID" value="XM_042711462.1"/>
</dbReference>
<dbReference type="InterPro" id="IPR013098">
    <property type="entry name" value="Ig_I-set"/>
</dbReference>
<dbReference type="GeneID" id="109045661"/>
<keyword evidence="3" id="KW-1133">Transmembrane helix</keyword>
<gene>
    <name evidence="5" type="primary">LOC109045661</name>
</gene>
<keyword evidence="3" id="KW-0812">Transmembrane</keyword>
<evidence type="ECO:0000313" key="5">
    <source>
        <dbReference type="RefSeq" id="XP_042567396.1"/>
    </source>
</evidence>
<dbReference type="Proteomes" id="UP001155660">
    <property type="component" value="Chromosome A21"/>
</dbReference>
<dbReference type="InterPro" id="IPR050964">
    <property type="entry name" value="Striated_Muscle_Regulatory"/>
</dbReference>
<feature type="transmembrane region" description="Helical" evidence="3">
    <location>
        <begin position="294"/>
        <end position="314"/>
    </location>
</feature>
<feature type="region of interest" description="Disordered" evidence="2">
    <location>
        <begin position="340"/>
        <end position="394"/>
    </location>
</feature>
<feature type="compositionally biased region" description="Basic and acidic residues" evidence="2">
    <location>
        <begin position="343"/>
        <end position="375"/>
    </location>
</feature>
<keyword evidence="3" id="KW-0472">Membrane</keyword>
<feature type="domain" description="Fibronectin type-III" evidence="4">
    <location>
        <begin position="46"/>
        <end position="142"/>
    </location>
</feature>
<feature type="compositionally biased region" description="Polar residues" evidence="2">
    <location>
        <begin position="133"/>
        <end position="143"/>
    </location>
</feature>
<evidence type="ECO:0000256" key="1">
    <source>
        <dbReference type="ARBA" id="ARBA00022737"/>
    </source>
</evidence>
<dbReference type="AlphaFoldDB" id="A0A9Q9ZNI4"/>
<dbReference type="PANTHER" id="PTHR13817:SF96">
    <property type="entry name" value="NEURAL CELL ADHESION MOLECULE 1"/>
    <property type="match status" value="1"/>
</dbReference>
<sequence length="560" mass="59536">MVGNDARVSSLTLKYVQFTDAGQYLCTARNSIGQDIQSMYLEVRYVPSAPSIERVEPYSSTAKVEFDEPASSGGVPILKYKAEWRIAGQDWTDKEYIAGDGLNFITIVGLKPETTYEVKISAINGKGAGESSPPESFKTQPVLSSETPTSIPPTTADLSEYADCVQCRLPLFIRLLHVCSLTAGGLSTGNEMKVHWIKQDDGGSPIKHYLVRYRAKMKMSIVSLVRLPNGSEYVVLRGLEWNTEYEVYVIAENQRGRSDPGKLSFRTLPEPTAIPEESKMHTGLKQHEETSSGLGTGAIVGILIVVFILLLFGVDVTCYFLNKCGLLMCIAVNFCGKSGPSAKGKDIEEGKAAFTKDESKEPIVEVRTEEEHTPNHEGGGPTEPNETTPLTDPEHAADTTATVVDLLPSVTTNSDPGTDSPASDSTTLTSSTAPAANPKVVPKATPQSSTPKPSVTSSTSPQAAPAAVAPLVDLSDTPSNQTSKSLDAPQPSDSTTADLAKADGQSPAELANAPQSKDSQVQGGAHQTTDSDLAKDALGKPSSDSSSALSAPNQDEYGHL</sequence>
<feature type="domain" description="Fibronectin type-III" evidence="4">
    <location>
        <begin position="177"/>
        <end position="271"/>
    </location>
</feature>
<accession>A0A9Q9ZNI4</accession>
<dbReference type="InterPro" id="IPR003961">
    <property type="entry name" value="FN3_dom"/>
</dbReference>
<feature type="compositionally biased region" description="Polar residues" evidence="2">
    <location>
        <begin position="513"/>
        <end position="531"/>
    </location>
</feature>
<reference evidence="5" key="1">
    <citation type="submission" date="2025-08" db="UniProtKB">
        <authorList>
            <consortium name="RefSeq"/>
        </authorList>
    </citation>
    <scope>IDENTIFICATION</scope>
    <source>
        <tissue evidence="5">Muscle</tissue>
    </source>
</reference>
<dbReference type="KEGG" id="ccar:109045661"/>
<dbReference type="FunFam" id="2.60.40.10:FF:000173">
    <property type="entry name" value="Neural cell adhesion molecule 1"/>
    <property type="match status" value="1"/>
</dbReference>
<dbReference type="PANTHER" id="PTHR13817">
    <property type="entry name" value="TITIN"/>
    <property type="match status" value="1"/>
</dbReference>
<keyword evidence="1" id="KW-0677">Repeat</keyword>
<evidence type="ECO:0000256" key="3">
    <source>
        <dbReference type="SAM" id="Phobius"/>
    </source>
</evidence>
<protein>
    <submittedName>
        <fullName evidence="5">Neural cell adhesion molecule 1-like</fullName>
    </submittedName>
</protein>
<feature type="compositionally biased region" description="Polar residues" evidence="2">
    <location>
        <begin position="476"/>
        <end position="497"/>
    </location>
</feature>
<dbReference type="OrthoDB" id="8928431at2759"/>
<proteinExistence type="predicted"/>
<organism evidence="5">
    <name type="scientific">Cyprinus carpio</name>
    <name type="common">Common carp</name>
    <dbReference type="NCBI Taxonomy" id="7962"/>
    <lineage>
        <taxon>Eukaryota</taxon>
        <taxon>Metazoa</taxon>
        <taxon>Chordata</taxon>
        <taxon>Craniata</taxon>
        <taxon>Vertebrata</taxon>
        <taxon>Euteleostomi</taxon>
        <taxon>Actinopterygii</taxon>
        <taxon>Neopterygii</taxon>
        <taxon>Teleostei</taxon>
        <taxon>Ostariophysi</taxon>
        <taxon>Cypriniformes</taxon>
        <taxon>Cyprinidae</taxon>
        <taxon>Cyprininae</taxon>
        <taxon>Cyprinus</taxon>
    </lineage>
</organism>
<feature type="compositionally biased region" description="Low complexity" evidence="2">
    <location>
        <begin position="542"/>
        <end position="551"/>
    </location>
</feature>
<dbReference type="Pfam" id="PF07679">
    <property type="entry name" value="I-set"/>
    <property type="match status" value="1"/>
</dbReference>
<name>A0A9Q9ZNI4_CYPCA</name>
<dbReference type="Pfam" id="PF00041">
    <property type="entry name" value="fn3"/>
    <property type="match status" value="2"/>
</dbReference>
<dbReference type="CDD" id="cd00063">
    <property type="entry name" value="FN3"/>
    <property type="match status" value="2"/>
</dbReference>
<feature type="compositionally biased region" description="Low complexity" evidence="2">
    <location>
        <begin position="418"/>
        <end position="470"/>
    </location>
</feature>
<dbReference type="SMART" id="SM00060">
    <property type="entry name" value="FN3"/>
    <property type="match status" value="2"/>
</dbReference>
<feature type="region of interest" description="Disordered" evidence="2">
    <location>
        <begin position="408"/>
        <end position="560"/>
    </location>
</feature>
<evidence type="ECO:0000256" key="2">
    <source>
        <dbReference type="SAM" id="MobiDB-lite"/>
    </source>
</evidence>
<evidence type="ECO:0000259" key="4">
    <source>
        <dbReference type="PROSITE" id="PS50853"/>
    </source>
</evidence>